<evidence type="ECO:0000313" key="6">
    <source>
        <dbReference type="Proteomes" id="UP000230750"/>
    </source>
</evidence>
<dbReference type="PANTHER" id="PTHR35617">
    <property type="entry name" value="PHAGE_INTEGRASE DOMAIN-CONTAINING PROTEIN"/>
    <property type="match status" value="1"/>
</dbReference>
<dbReference type="AlphaFoldDB" id="A0A2G8KSC8"/>
<dbReference type="Pfam" id="PF00078">
    <property type="entry name" value="RVT_1"/>
    <property type="match status" value="1"/>
</dbReference>
<protein>
    <recommendedName>
        <fullName evidence="4">Reverse transcriptase domain-containing protein</fullName>
    </recommendedName>
</protein>
<keyword evidence="2" id="KW-0233">DNA recombination</keyword>
<feature type="compositionally biased region" description="Basic and acidic residues" evidence="3">
    <location>
        <begin position="569"/>
        <end position="580"/>
    </location>
</feature>
<dbReference type="EMBL" id="MRZV01000400">
    <property type="protein sequence ID" value="PIK50882.1"/>
    <property type="molecule type" value="Genomic_DNA"/>
</dbReference>
<feature type="region of interest" description="Disordered" evidence="3">
    <location>
        <begin position="510"/>
        <end position="531"/>
    </location>
</feature>
<evidence type="ECO:0000256" key="2">
    <source>
        <dbReference type="ARBA" id="ARBA00023172"/>
    </source>
</evidence>
<dbReference type="SUPFAM" id="SSF56672">
    <property type="entry name" value="DNA/RNA polymerases"/>
    <property type="match status" value="1"/>
</dbReference>
<dbReference type="PANTHER" id="PTHR35617:SF3">
    <property type="entry name" value="CORE-BINDING (CB) DOMAIN-CONTAINING PROTEIN"/>
    <property type="match status" value="1"/>
</dbReference>
<gene>
    <name evidence="5" type="ORF">BSL78_12226</name>
</gene>
<dbReference type="GO" id="GO:0003677">
    <property type="term" value="F:DNA binding"/>
    <property type="evidence" value="ECO:0007669"/>
    <property type="project" value="UniProtKB-KW"/>
</dbReference>
<feature type="compositionally biased region" description="Polar residues" evidence="3">
    <location>
        <begin position="924"/>
        <end position="937"/>
    </location>
</feature>
<dbReference type="InterPro" id="IPR043502">
    <property type="entry name" value="DNA/RNA_pol_sf"/>
</dbReference>
<dbReference type="InterPro" id="IPR010998">
    <property type="entry name" value="Integrase_recombinase_N"/>
</dbReference>
<feature type="region of interest" description="Disordered" evidence="3">
    <location>
        <begin position="545"/>
        <end position="584"/>
    </location>
</feature>
<dbReference type="InterPro" id="IPR000477">
    <property type="entry name" value="RT_dom"/>
</dbReference>
<dbReference type="Gene3D" id="3.10.10.10">
    <property type="entry name" value="HIV Type 1 Reverse Transcriptase, subunit A, domain 1"/>
    <property type="match status" value="1"/>
</dbReference>
<dbReference type="InterPro" id="IPR043128">
    <property type="entry name" value="Rev_trsase/Diguanyl_cyclase"/>
</dbReference>
<dbReference type="Proteomes" id="UP000230750">
    <property type="component" value="Unassembled WGS sequence"/>
</dbReference>
<feature type="compositionally biased region" description="Low complexity" evidence="3">
    <location>
        <begin position="375"/>
        <end position="384"/>
    </location>
</feature>
<dbReference type="InterPro" id="IPR011010">
    <property type="entry name" value="DNA_brk_join_enz"/>
</dbReference>
<feature type="region of interest" description="Disordered" evidence="3">
    <location>
        <begin position="916"/>
        <end position="937"/>
    </location>
</feature>
<sequence length="937" mass="104337">MASSQPRQYPRYRKSGPPSRDEINSLLKKGAITRVTTANADGPLFRSSFFLTPKKNGTWRPILNLRPLNRRFIRPERFRMETLTSILHLLRPGMWASSVDLKDAYLHIPIRLEDQRFLAFRYKAIDYRFTALPFGLSTAPRVFTRVTRAVLAHLRRNGVMVFAYLDDWLVLGNSQQGALASTNATVSLLTKLGWLINVEKSNLVPTQSIIYLGARLDLASGMVYPTAERTASLVATARKILGNRNTPALTWQRLLGKMASFTDLLDLCRLRMRPLQRHLLKHYAPDRSSAATPIPLPTGLRPFLTWWAESDRIAAGRPFRNPAPTTSITTDASPQRLGSGMGHTHSCRRMGGAREGSPYQYFRDGSGPEGRTSLGNPPNGPHCHGPVRQHHDRGVYQPSRGHSIPGPPTQDMGPARPLRLPSDRPTGVPPSRERQYTGRRTVQGVSRQWGMGALPNVVRPHIPPVRQAVRRHVRDGQERQTPDVLLQIPRPAGLEDRRPSRLMGGPLHVRLSPTGITPQNSHDASGRGSGHAFDRTLLAQSSMVPTHHRNAGGPTIQIPTGRQAPLPTERPHNPPRHHEPPSSCVETLRLSLQTAGFPPEVADIAVDARRQSTVKTYDSRLHRYYVWAGDNAADPVEASVDQVAAFLLELFREGKQISTIRNYRSAIAAVHSGFSDGSSVGTNPVLRQVLRGMFHRRPPRRRLAPSWALHEVLTTLAGSPYEPLHNAPLDKLTHKTLFLIAAASARRRSCLHALTLQRGFTRFEPGGVRLLPDPHFLPKNQSVTFTPNEIFLPSLSQASSIAEDKRWCPVRALKWYIERTKQLRTSDRLFILPRSPYTPASKDTISRWMADLIRAHTQPGEPVRAHDVRGHATSRAWFRGVPLEDIMKAAAWKTPSSFVACYLTNTPATEGDFARAALGPPPARSSTHRQGSCVTNA</sequence>
<feature type="compositionally biased region" description="Polar residues" evidence="3">
    <location>
        <begin position="323"/>
        <end position="333"/>
    </location>
</feature>
<feature type="region of interest" description="Disordered" evidence="3">
    <location>
        <begin position="1"/>
        <end position="20"/>
    </location>
</feature>
<feature type="region of interest" description="Disordered" evidence="3">
    <location>
        <begin position="317"/>
        <end position="440"/>
    </location>
</feature>
<dbReference type="InterPro" id="IPR013762">
    <property type="entry name" value="Integrase-like_cat_sf"/>
</dbReference>
<dbReference type="Gene3D" id="3.30.70.270">
    <property type="match status" value="1"/>
</dbReference>
<evidence type="ECO:0000313" key="5">
    <source>
        <dbReference type="EMBL" id="PIK50882.1"/>
    </source>
</evidence>
<dbReference type="Gene3D" id="1.10.443.10">
    <property type="entry name" value="Intergrase catalytic core"/>
    <property type="match status" value="1"/>
</dbReference>
<evidence type="ECO:0000256" key="1">
    <source>
        <dbReference type="ARBA" id="ARBA00023125"/>
    </source>
</evidence>
<dbReference type="SUPFAM" id="SSF47823">
    <property type="entry name" value="lambda integrase-like, N-terminal domain"/>
    <property type="match status" value="1"/>
</dbReference>
<dbReference type="CDD" id="cd03714">
    <property type="entry name" value="RT_DIRS1"/>
    <property type="match status" value="1"/>
</dbReference>
<evidence type="ECO:0000259" key="4">
    <source>
        <dbReference type="PROSITE" id="PS50878"/>
    </source>
</evidence>
<evidence type="ECO:0000256" key="3">
    <source>
        <dbReference type="SAM" id="MobiDB-lite"/>
    </source>
</evidence>
<reference evidence="5 6" key="1">
    <citation type="journal article" date="2017" name="PLoS Biol.">
        <title>The sea cucumber genome provides insights into morphological evolution and visceral regeneration.</title>
        <authorList>
            <person name="Zhang X."/>
            <person name="Sun L."/>
            <person name="Yuan J."/>
            <person name="Sun Y."/>
            <person name="Gao Y."/>
            <person name="Zhang L."/>
            <person name="Li S."/>
            <person name="Dai H."/>
            <person name="Hamel J.F."/>
            <person name="Liu C."/>
            <person name="Yu Y."/>
            <person name="Liu S."/>
            <person name="Lin W."/>
            <person name="Guo K."/>
            <person name="Jin S."/>
            <person name="Xu P."/>
            <person name="Storey K.B."/>
            <person name="Huan P."/>
            <person name="Zhang T."/>
            <person name="Zhou Y."/>
            <person name="Zhang J."/>
            <person name="Lin C."/>
            <person name="Li X."/>
            <person name="Xing L."/>
            <person name="Huo D."/>
            <person name="Sun M."/>
            <person name="Wang L."/>
            <person name="Mercier A."/>
            <person name="Li F."/>
            <person name="Yang H."/>
            <person name="Xiang J."/>
        </authorList>
    </citation>
    <scope>NUCLEOTIDE SEQUENCE [LARGE SCALE GENOMIC DNA]</scope>
    <source>
        <strain evidence="5">Shaxun</strain>
        <tissue evidence="5">Muscle</tissue>
    </source>
</reference>
<dbReference type="GO" id="GO:0015074">
    <property type="term" value="P:DNA integration"/>
    <property type="evidence" value="ECO:0007669"/>
    <property type="project" value="InterPro"/>
</dbReference>
<dbReference type="OrthoDB" id="8954815at2759"/>
<dbReference type="GO" id="GO:0006310">
    <property type="term" value="P:DNA recombination"/>
    <property type="evidence" value="ECO:0007669"/>
    <property type="project" value="UniProtKB-KW"/>
</dbReference>
<feature type="domain" description="Reverse transcriptase" evidence="4">
    <location>
        <begin position="33"/>
        <end position="216"/>
    </location>
</feature>
<proteinExistence type="predicted"/>
<dbReference type="Gene3D" id="1.10.150.130">
    <property type="match status" value="1"/>
</dbReference>
<organism evidence="5 6">
    <name type="scientific">Stichopus japonicus</name>
    <name type="common">Sea cucumber</name>
    <dbReference type="NCBI Taxonomy" id="307972"/>
    <lineage>
        <taxon>Eukaryota</taxon>
        <taxon>Metazoa</taxon>
        <taxon>Echinodermata</taxon>
        <taxon>Eleutherozoa</taxon>
        <taxon>Echinozoa</taxon>
        <taxon>Holothuroidea</taxon>
        <taxon>Aspidochirotacea</taxon>
        <taxon>Aspidochirotida</taxon>
        <taxon>Stichopodidae</taxon>
        <taxon>Apostichopus</taxon>
    </lineage>
</organism>
<dbReference type="SUPFAM" id="SSF56349">
    <property type="entry name" value="DNA breaking-rejoining enzymes"/>
    <property type="match status" value="1"/>
</dbReference>
<comment type="caution">
    <text evidence="5">The sequence shown here is derived from an EMBL/GenBank/DDBJ whole genome shotgun (WGS) entry which is preliminary data.</text>
</comment>
<keyword evidence="1" id="KW-0238">DNA-binding</keyword>
<dbReference type="PROSITE" id="PS50878">
    <property type="entry name" value="RT_POL"/>
    <property type="match status" value="1"/>
</dbReference>
<keyword evidence="6" id="KW-1185">Reference proteome</keyword>
<accession>A0A2G8KSC8</accession>
<feature type="compositionally biased region" description="Polar residues" evidence="3">
    <location>
        <begin position="514"/>
        <end position="523"/>
    </location>
</feature>
<name>A0A2G8KSC8_STIJA</name>